<feature type="transmembrane region" description="Helical" evidence="4">
    <location>
        <begin position="122"/>
        <end position="140"/>
    </location>
</feature>
<feature type="domain" description="Peptidoglycan recognition protein family" evidence="6">
    <location>
        <begin position="172"/>
        <end position="315"/>
    </location>
</feature>
<accession>A0A1I8P5Q8</accession>
<dbReference type="OrthoDB" id="10001926at2759"/>
<evidence type="ECO:0000313" key="8">
    <source>
        <dbReference type="Proteomes" id="UP000095300"/>
    </source>
</evidence>
<dbReference type="GO" id="GO:0008745">
    <property type="term" value="F:N-acetylmuramoyl-L-alanine amidase activity"/>
    <property type="evidence" value="ECO:0007669"/>
    <property type="project" value="InterPro"/>
</dbReference>
<dbReference type="EnsemblMetazoa" id="SCAU005019-RA">
    <property type="protein sequence ID" value="SCAU005019-PA"/>
    <property type="gene ID" value="SCAU005019"/>
</dbReference>
<keyword evidence="2" id="KW-0399">Innate immunity</keyword>
<comment type="similarity">
    <text evidence="1">Belongs to the N-acetylmuramoyl-L-alanine amidase 2 family.</text>
</comment>
<keyword evidence="4" id="KW-0472">Membrane</keyword>
<evidence type="ECO:0000259" key="5">
    <source>
        <dbReference type="SMART" id="SM00644"/>
    </source>
</evidence>
<gene>
    <name evidence="7" type="primary">106088839</name>
</gene>
<sequence>MYEQRNSSDSNAYANIPANNALWNLTGRAGSHQSSNATSLPTAIPQSIFTNPSVQPSSVVNLSNSSDVVIGPMTQYQGPVTIYQYMDATVEARSLQANGGGINQSRNTSNSVSQKVTTTSKLLLVLISLVLIVAGVIVYVELTRKPPETPRGPIYFSNNYEHDTFPNLGNGHLVIDRMQWGASDLVANKLSVPLKHPIPYVLITHIGVQSVPCYNIYKCSIKMRTIQDSAIAEKGLVDIQSNFYVGSDGYVYVGRGWNWANTYANSSLAITFMGDYGRYEPNEKQLEATQYLLAHGLTNKFIDLNYKLVAQNQTKSSKSPGANVYRIIKKWPHFYPCGMDDNPPCGSELGLPYPWNANM</sequence>
<dbReference type="SMART" id="SM00701">
    <property type="entry name" value="PGRP"/>
    <property type="match status" value="1"/>
</dbReference>
<dbReference type="AlphaFoldDB" id="A0A1I8P5Q8"/>
<name>A0A1I8P5Q8_STOCA</name>
<dbReference type="SUPFAM" id="SSF55846">
    <property type="entry name" value="N-acetylmuramoyl-L-alanine amidase-like"/>
    <property type="match status" value="1"/>
</dbReference>
<dbReference type="GO" id="GO:0008270">
    <property type="term" value="F:zinc ion binding"/>
    <property type="evidence" value="ECO:0007669"/>
    <property type="project" value="InterPro"/>
</dbReference>
<dbReference type="PANTHER" id="PTHR11022:SF76">
    <property type="entry name" value="PEPTIDOGLYCAN-RECOGNITION PROTEIN LA"/>
    <property type="match status" value="1"/>
</dbReference>
<evidence type="ECO:0000256" key="4">
    <source>
        <dbReference type="SAM" id="Phobius"/>
    </source>
</evidence>
<dbReference type="Proteomes" id="UP000095300">
    <property type="component" value="Unassembled WGS sequence"/>
</dbReference>
<dbReference type="InterPro" id="IPR002502">
    <property type="entry name" value="Amidase_domain"/>
</dbReference>
<dbReference type="STRING" id="35570.A0A1I8P5Q8"/>
<protein>
    <recommendedName>
        <fullName evidence="9">Peptidoglycan recognition protein family domain-containing protein</fullName>
    </recommendedName>
</protein>
<dbReference type="InterPro" id="IPR036505">
    <property type="entry name" value="Amidase/PGRP_sf"/>
</dbReference>
<dbReference type="SMART" id="SM00644">
    <property type="entry name" value="Ami_2"/>
    <property type="match status" value="1"/>
</dbReference>
<keyword evidence="4" id="KW-0812">Transmembrane</keyword>
<dbReference type="Pfam" id="PF01510">
    <property type="entry name" value="Amidase_2"/>
    <property type="match status" value="1"/>
</dbReference>
<dbReference type="PANTHER" id="PTHR11022">
    <property type="entry name" value="PEPTIDOGLYCAN RECOGNITION PROTEIN"/>
    <property type="match status" value="1"/>
</dbReference>
<reference evidence="7" key="1">
    <citation type="submission" date="2020-05" db="UniProtKB">
        <authorList>
            <consortium name="EnsemblMetazoa"/>
        </authorList>
    </citation>
    <scope>IDENTIFICATION</scope>
    <source>
        <strain evidence="7">USDA</strain>
    </source>
</reference>
<keyword evidence="3" id="KW-0391">Immunity</keyword>
<proteinExistence type="inferred from homology"/>
<keyword evidence="4" id="KW-1133">Transmembrane helix</keyword>
<evidence type="ECO:0000256" key="2">
    <source>
        <dbReference type="ARBA" id="ARBA00022588"/>
    </source>
</evidence>
<dbReference type="Gene3D" id="3.40.80.10">
    <property type="entry name" value="Peptidoglycan recognition protein-like"/>
    <property type="match status" value="1"/>
</dbReference>
<organism evidence="7 8">
    <name type="scientific">Stomoxys calcitrans</name>
    <name type="common">Stable fly</name>
    <name type="synonym">Conops calcitrans</name>
    <dbReference type="NCBI Taxonomy" id="35570"/>
    <lineage>
        <taxon>Eukaryota</taxon>
        <taxon>Metazoa</taxon>
        <taxon>Ecdysozoa</taxon>
        <taxon>Arthropoda</taxon>
        <taxon>Hexapoda</taxon>
        <taxon>Insecta</taxon>
        <taxon>Pterygota</taxon>
        <taxon>Neoptera</taxon>
        <taxon>Endopterygota</taxon>
        <taxon>Diptera</taxon>
        <taxon>Brachycera</taxon>
        <taxon>Muscomorpha</taxon>
        <taxon>Muscoidea</taxon>
        <taxon>Muscidae</taxon>
        <taxon>Stomoxys</taxon>
    </lineage>
</organism>
<evidence type="ECO:0000313" key="7">
    <source>
        <dbReference type="EnsemblMetazoa" id="SCAU005019-PA"/>
    </source>
</evidence>
<feature type="domain" description="N-acetylmuramoyl-L-alanine amidase" evidence="5">
    <location>
        <begin position="187"/>
        <end position="321"/>
    </location>
</feature>
<dbReference type="GO" id="GO:0009253">
    <property type="term" value="P:peptidoglycan catabolic process"/>
    <property type="evidence" value="ECO:0007669"/>
    <property type="project" value="InterPro"/>
</dbReference>
<dbReference type="InterPro" id="IPR015510">
    <property type="entry name" value="PGRP"/>
</dbReference>
<dbReference type="CDD" id="cd06583">
    <property type="entry name" value="PGRP"/>
    <property type="match status" value="1"/>
</dbReference>
<keyword evidence="8" id="KW-1185">Reference proteome</keyword>
<dbReference type="VEuPathDB" id="VectorBase:SCAU005019"/>
<evidence type="ECO:0000259" key="6">
    <source>
        <dbReference type="SMART" id="SM00701"/>
    </source>
</evidence>
<evidence type="ECO:0000256" key="3">
    <source>
        <dbReference type="ARBA" id="ARBA00022859"/>
    </source>
</evidence>
<dbReference type="InterPro" id="IPR006619">
    <property type="entry name" value="PGRP_domain_met/bac"/>
</dbReference>
<evidence type="ECO:0008006" key="9">
    <source>
        <dbReference type="Google" id="ProtNLM"/>
    </source>
</evidence>
<evidence type="ECO:0000256" key="1">
    <source>
        <dbReference type="ARBA" id="ARBA00007553"/>
    </source>
</evidence>
<dbReference type="GO" id="GO:0045087">
    <property type="term" value="P:innate immune response"/>
    <property type="evidence" value="ECO:0007669"/>
    <property type="project" value="UniProtKB-KW"/>
</dbReference>
<dbReference type="KEGG" id="scac:106088839"/>